<dbReference type="Pfam" id="PF00448">
    <property type="entry name" value="SRP54"/>
    <property type="match status" value="1"/>
</dbReference>
<reference evidence="16" key="1">
    <citation type="submission" date="2018-07" db="EMBL/GenBank/DDBJ databases">
        <title>Genome assembly of strain Ka43.</title>
        <authorList>
            <person name="Kukolya J."/>
            <person name="Nagy I."/>
            <person name="Horvath B."/>
            <person name="Toth A."/>
        </authorList>
    </citation>
    <scope>NUCLEOTIDE SEQUENCE</scope>
    <source>
        <strain evidence="16">KB43</strain>
    </source>
</reference>
<dbReference type="InterPro" id="IPR047040">
    <property type="entry name" value="FlhF__GTPase_dom"/>
</dbReference>
<comment type="subcellular location">
    <subcellularLocation>
        <location evidence="1">Cell membrane</location>
        <topology evidence="1">Peripheral membrane protein</topology>
        <orientation evidence="1">Cytoplasmic side</orientation>
    </subcellularLocation>
</comment>
<evidence type="ECO:0000256" key="3">
    <source>
        <dbReference type="ARBA" id="ARBA00014919"/>
    </source>
</evidence>
<evidence type="ECO:0000256" key="8">
    <source>
        <dbReference type="ARBA" id="ARBA00022927"/>
    </source>
</evidence>
<evidence type="ECO:0000256" key="7">
    <source>
        <dbReference type="ARBA" id="ARBA00022795"/>
    </source>
</evidence>
<dbReference type="GO" id="GO:0003924">
    <property type="term" value="F:GTPase activity"/>
    <property type="evidence" value="ECO:0007669"/>
    <property type="project" value="UniProtKB-UniRule"/>
</dbReference>
<evidence type="ECO:0000256" key="11">
    <source>
        <dbReference type="ARBA" id="ARBA00023225"/>
    </source>
</evidence>
<evidence type="ECO:0000256" key="6">
    <source>
        <dbReference type="ARBA" id="ARBA00022741"/>
    </source>
</evidence>
<evidence type="ECO:0000256" key="13">
    <source>
        <dbReference type="NCBIfam" id="TIGR03499"/>
    </source>
</evidence>
<proteinExistence type="inferred from homology"/>
<dbReference type="EMBL" id="PRDL01000001">
    <property type="protein sequence ID" value="MBE8717414.1"/>
    <property type="molecule type" value="Genomic_DNA"/>
</dbReference>
<evidence type="ECO:0000256" key="12">
    <source>
        <dbReference type="ARBA" id="ARBA00025337"/>
    </source>
</evidence>
<dbReference type="PANTHER" id="PTHR43134:SF3">
    <property type="entry name" value="FLAGELLAR BIOSYNTHESIS PROTEIN FLHF"/>
    <property type="match status" value="1"/>
</dbReference>
<evidence type="ECO:0000256" key="2">
    <source>
        <dbReference type="ARBA" id="ARBA00008531"/>
    </source>
</evidence>
<sequence>MQVKRFVAADMRRALELVRQELGPDAIILSSSRTKDGVELLTTLAADSELAQLQQAAQVRSLPTPAVQTAPEPAHRPTSFAPAFAEASALSRAMDAENYSASGKSEQELADEMERARERMLASRRAEASAKSLLREQQERISQPAPRIQEDMPVRAATRAPSAAERYPLVDTQEENYPVRAAAESQQLSDLQAELADMRFMLEQQLQALTGQQGMASSPVLASVGRRLERMGFTSNIIANVLTRCKRQDVLPEAWADAQANLARQLPVAGRDVVDQGGIYAFVGPTGVGKTTTIGKLAARFVLRHGADSVALITTDTYRIAAHDQLRSMARIMRVPVRVVEDKQELGQVIDSLKNYKLILIDTAGFRHGDPHLTAQLQSLAKQPEIKTLLVLSSNSQQQMLKASIHAYGAAGLKGCILTKLDETASLGEALSVIQQSKLPLVYTTDGQDIPKHIEVARGHQLVTRAAGLLKSQMRPSTPVSSQQRTRALV</sequence>
<protein>
    <recommendedName>
        <fullName evidence="3 13">Flagellar biosynthesis protein FlhF</fullName>
    </recommendedName>
</protein>
<dbReference type="Gene3D" id="3.40.50.300">
    <property type="entry name" value="P-loop containing nucleotide triphosphate hydrolases"/>
    <property type="match status" value="1"/>
</dbReference>
<keyword evidence="11" id="KW-1006">Bacterial flagellum protein export</keyword>
<comment type="caution">
    <text evidence="16">The sequence shown here is derived from an EMBL/GenBank/DDBJ whole genome shotgun (WGS) entry which is preliminary data.</text>
</comment>
<dbReference type="AlphaFoldDB" id="A0A928V6F3"/>
<name>A0A928V6F3_9GAMM</name>
<evidence type="ECO:0000259" key="14">
    <source>
        <dbReference type="SMART" id="SM00382"/>
    </source>
</evidence>
<dbReference type="GO" id="GO:0005525">
    <property type="term" value="F:GTP binding"/>
    <property type="evidence" value="ECO:0007669"/>
    <property type="project" value="UniProtKB-UniRule"/>
</dbReference>
<keyword evidence="10" id="KW-0472">Membrane</keyword>
<dbReference type="InterPro" id="IPR000897">
    <property type="entry name" value="SRP54_GTPase_dom"/>
</dbReference>
<dbReference type="GO" id="GO:0006614">
    <property type="term" value="P:SRP-dependent cotranslational protein targeting to membrane"/>
    <property type="evidence" value="ECO:0007669"/>
    <property type="project" value="UniProtKB-UniRule"/>
</dbReference>
<dbReference type="Gene3D" id="1.20.120.1380">
    <property type="entry name" value="Flagellar FlhF biosynthesis protein, N domain"/>
    <property type="match status" value="1"/>
</dbReference>
<evidence type="ECO:0000259" key="15">
    <source>
        <dbReference type="SMART" id="SM00962"/>
    </source>
</evidence>
<dbReference type="PANTHER" id="PTHR43134">
    <property type="entry name" value="SIGNAL RECOGNITION PARTICLE RECEPTOR SUBUNIT ALPHA"/>
    <property type="match status" value="1"/>
</dbReference>
<evidence type="ECO:0000313" key="16">
    <source>
        <dbReference type="EMBL" id="MBE8717414.1"/>
    </source>
</evidence>
<keyword evidence="6" id="KW-0547">Nucleotide-binding</keyword>
<keyword evidence="8" id="KW-0653">Protein transport</keyword>
<keyword evidence="5" id="KW-1003">Cell membrane</keyword>
<evidence type="ECO:0000256" key="9">
    <source>
        <dbReference type="ARBA" id="ARBA00023134"/>
    </source>
</evidence>
<dbReference type="InterPro" id="IPR003593">
    <property type="entry name" value="AAA+_ATPase"/>
</dbReference>
<feature type="domain" description="AAA+ ATPase" evidence="14">
    <location>
        <begin position="276"/>
        <end position="427"/>
    </location>
</feature>
<feature type="domain" description="SRP54-type proteins GTP-binding" evidence="15">
    <location>
        <begin position="277"/>
        <end position="468"/>
    </location>
</feature>
<gene>
    <name evidence="16" type="primary">flhF</name>
    <name evidence="16" type="ORF">C4F51_09455</name>
</gene>
<evidence type="ECO:0000256" key="1">
    <source>
        <dbReference type="ARBA" id="ARBA00004413"/>
    </source>
</evidence>
<dbReference type="GO" id="GO:0005886">
    <property type="term" value="C:plasma membrane"/>
    <property type="evidence" value="ECO:0007669"/>
    <property type="project" value="UniProtKB-SubCell"/>
</dbReference>
<keyword evidence="16" id="KW-0969">Cilium</keyword>
<dbReference type="InterPro" id="IPR027417">
    <property type="entry name" value="P-loop_NTPase"/>
</dbReference>
<accession>A0A928V6F3</accession>
<organism evidence="16 17">
    <name type="scientific">Cellvibrio polysaccharolyticus</name>
    <dbReference type="NCBI Taxonomy" id="2082724"/>
    <lineage>
        <taxon>Bacteria</taxon>
        <taxon>Pseudomonadati</taxon>
        <taxon>Pseudomonadota</taxon>
        <taxon>Gammaproteobacteria</taxon>
        <taxon>Cellvibrionales</taxon>
        <taxon>Cellvibrionaceae</taxon>
        <taxon>Cellvibrio</taxon>
    </lineage>
</organism>
<dbReference type="GO" id="GO:0044781">
    <property type="term" value="P:bacterial-type flagellum organization"/>
    <property type="evidence" value="ECO:0007669"/>
    <property type="project" value="UniProtKB-UniRule"/>
</dbReference>
<keyword evidence="17" id="KW-1185">Reference proteome</keyword>
<comment type="function">
    <text evidence="12">Necessary for flagellar biosynthesis. May be involved in translocation of the flagellum.</text>
</comment>
<evidence type="ECO:0000256" key="5">
    <source>
        <dbReference type="ARBA" id="ARBA00022475"/>
    </source>
</evidence>
<dbReference type="SUPFAM" id="SSF52540">
    <property type="entry name" value="P-loop containing nucleoside triphosphate hydrolases"/>
    <property type="match status" value="1"/>
</dbReference>
<comment type="similarity">
    <text evidence="2">Belongs to the GTP-binding SRP family.</text>
</comment>
<keyword evidence="4" id="KW-0813">Transport</keyword>
<dbReference type="SMART" id="SM00382">
    <property type="entry name" value="AAA"/>
    <property type="match status" value="1"/>
</dbReference>
<dbReference type="GO" id="GO:0005047">
    <property type="term" value="F:signal recognition particle binding"/>
    <property type="evidence" value="ECO:0007669"/>
    <property type="project" value="TreeGrafter"/>
</dbReference>
<keyword evidence="16" id="KW-0282">Flagellum</keyword>
<dbReference type="Proteomes" id="UP000652567">
    <property type="component" value="Unassembled WGS sequence"/>
</dbReference>
<evidence type="ECO:0000256" key="4">
    <source>
        <dbReference type="ARBA" id="ARBA00022448"/>
    </source>
</evidence>
<dbReference type="SMART" id="SM00962">
    <property type="entry name" value="SRP54"/>
    <property type="match status" value="1"/>
</dbReference>
<keyword evidence="16" id="KW-0966">Cell projection</keyword>
<evidence type="ECO:0000256" key="10">
    <source>
        <dbReference type="ARBA" id="ARBA00023136"/>
    </source>
</evidence>
<dbReference type="RefSeq" id="WP_193909259.1">
    <property type="nucleotide sequence ID" value="NZ_PRDL01000001.1"/>
</dbReference>
<evidence type="ECO:0000313" key="17">
    <source>
        <dbReference type="Proteomes" id="UP000652567"/>
    </source>
</evidence>
<keyword evidence="9" id="KW-0342">GTP-binding</keyword>
<keyword evidence="7" id="KW-1005">Bacterial flagellum biogenesis</keyword>
<dbReference type="GO" id="GO:0015031">
    <property type="term" value="P:protein transport"/>
    <property type="evidence" value="ECO:0007669"/>
    <property type="project" value="UniProtKB-KW"/>
</dbReference>
<dbReference type="NCBIfam" id="TIGR03499">
    <property type="entry name" value="FlhF"/>
    <property type="match status" value="1"/>
</dbReference>
<dbReference type="FunFam" id="3.40.50.300:FF:000695">
    <property type="entry name" value="Flagellar biosynthesis regulator FlhF"/>
    <property type="match status" value="1"/>
</dbReference>
<dbReference type="CDD" id="cd17873">
    <property type="entry name" value="FlhF"/>
    <property type="match status" value="1"/>
</dbReference>
<dbReference type="InterPro" id="IPR020006">
    <property type="entry name" value="FlhF"/>
</dbReference>